<proteinExistence type="predicted"/>
<gene>
    <name evidence="3" type="ORF">GOP47_0020374</name>
</gene>
<feature type="signal peptide" evidence="2">
    <location>
        <begin position="1"/>
        <end position="31"/>
    </location>
</feature>
<evidence type="ECO:0000256" key="2">
    <source>
        <dbReference type="SAM" id="SignalP"/>
    </source>
</evidence>
<evidence type="ECO:0000313" key="3">
    <source>
        <dbReference type="EMBL" id="KAI5065679.1"/>
    </source>
</evidence>
<reference evidence="3" key="1">
    <citation type="submission" date="2021-01" db="EMBL/GenBank/DDBJ databases">
        <title>Adiantum capillus-veneris genome.</title>
        <authorList>
            <person name="Fang Y."/>
            <person name="Liao Q."/>
        </authorList>
    </citation>
    <scope>NUCLEOTIDE SEQUENCE</scope>
    <source>
        <strain evidence="3">H3</strain>
        <tissue evidence="3">Leaf</tissue>
    </source>
</reference>
<dbReference type="Proteomes" id="UP000886520">
    <property type="component" value="Chromosome 19"/>
</dbReference>
<feature type="compositionally biased region" description="Pro residues" evidence="1">
    <location>
        <begin position="43"/>
        <end position="53"/>
    </location>
</feature>
<feature type="region of interest" description="Disordered" evidence="1">
    <location>
        <begin position="35"/>
        <end position="56"/>
    </location>
</feature>
<keyword evidence="2" id="KW-0732">Signal</keyword>
<name>A0A9D4Z8M3_ADICA</name>
<accession>A0A9D4Z8M3</accession>
<organism evidence="3 4">
    <name type="scientific">Adiantum capillus-veneris</name>
    <name type="common">Maidenhair fern</name>
    <dbReference type="NCBI Taxonomy" id="13818"/>
    <lineage>
        <taxon>Eukaryota</taxon>
        <taxon>Viridiplantae</taxon>
        <taxon>Streptophyta</taxon>
        <taxon>Embryophyta</taxon>
        <taxon>Tracheophyta</taxon>
        <taxon>Polypodiopsida</taxon>
        <taxon>Polypodiidae</taxon>
        <taxon>Polypodiales</taxon>
        <taxon>Pteridineae</taxon>
        <taxon>Pteridaceae</taxon>
        <taxon>Vittarioideae</taxon>
        <taxon>Adiantum</taxon>
    </lineage>
</organism>
<dbReference type="EMBL" id="JABFUD020000019">
    <property type="protein sequence ID" value="KAI5065679.1"/>
    <property type="molecule type" value="Genomic_DNA"/>
</dbReference>
<evidence type="ECO:0000256" key="1">
    <source>
        <dbReference type="SAM" id="MobiDB-lite"/>
    </source>
</evidence>
<evidence type="ECO:0000313" key="4">
    <source>
        <dbReference type="Proteomes" id="UP000886520"/>
    </source>
</evidence>
<keyword evidence="4" id="KW-1185">Reference proteome</keyword>
<protein>
    <submittedName>
        <fullName evidence="3">Uncharacterized protein</fullName>
    </submittedName>
</protein>
<sequence>MAYSVSKRGSVGHVAALCMALLLMQPGTWVAAVPGEDGDKPLSPLPEPVPRPMPLAEAGAAGPVAAVVGPLPKPAAGPAAAIALPNPH</sequence>
<feature type="chain" id="PRO_5039235518" evidence="2">
    <location>
        <begin position="32"/>
        <end position="88"/>
    </location>
</feature>
<comment type="caution">
    <text evidence="3">The sequence shown here is derived from an EMBL/GenBank/DDBJ whole genome shotgun (WGS) entry which is preliminary data.</text>
</comment>
<dbReference type="AlphaFoldDB" id="A0A9D4Z8M3"/>